<protein>
    <submittedName>
        <fullName evidence="1">Uncharacterized protein</fullName>
    </submittedName>
</protein>
<dbReference type="KEGG" id="xpo:XPG1_0100"/>
<proteinExistence type="predicted"/>
<dbReference type="HOGENOM" id="CLU_3049489_0_0_6"/>
<name>A0A068R115_9GAMM</name>
<dbReference type="EMBL" id="FO704551">
    <property type="protein sequence ID" value="CDG19755.1"/>
    <property type="molecule type" value="Genomic_DNA"/>
</dbReference>
<dbReference type="Proteomes" id="UP000032735">
    <property type="component" value="Chromosome"/>
</dbReference>
<gene>
    <name evidence="1" type="ORF">XPG1_0100</name>
</gene>
<reference evidence="1 2" key="1">
    <citation type="submission" date="2013-07" db="EMBL/GenBank/DDBJ databases">
        <authorList>
            <person name="Genoscope - CEA"/>
        </authorList>
    </citation>
    <scope>NUCLEOTIDE SEQUENCE [LARGE SCALE GENOMIC DNA]</scope>
    <source>
        <strain evidence="1 2">G6</strain>
    </source>
</reference>
<evidence type="ECO:0000313" key="2">
    <source>
        <dbReference type="Proteomes" id="UP000032735"/>
    </source>
</evidence>
<dbReference type="AlphaFoldDB" id="A0A068R115"/>
<sequence>MMLLLLFLNADFRPRKKLIDSQESTAVVLGQPHLYYINQIPPQSLNCKWYFCVK</sequence>
<keyword evidence="2" id="KW-1185">Reference proteome</keyword>
<accession>A0A068R115</accession>
<organism evidence="1 2">
    <name type="scientific">Xenorhabdus poinarii G6</name>
    <dbReference type="NCBI Taxonomy" id="1354304"/>
    <lineage>
        <taxon>Bacteria</taxon>
        <taxon>Pseudomonadati</taxon>
        <taxon>Pseudomonadota</taxon>
        <taxon>Gammaproteobacteria</taxon>
        <taxon>Enterobacterales</taxon>
        <taxon>Morganellaceae</taxon>
        <taxon>Xenorhabdus</taxon>
    </lineage>
</organism>
<evidence type="ECO:0000313" key="1">
    <source>
        <dbReference type="EMBL" id="CDG19755.1"/>
    </source>
</evidence>